<sequence>MKIKIFKGKVHMNYTWTCSYCGCRVTECYDDPWRCPDCHK</sequence>
<evidence type="ECO:0008006" key="3">
    <source>
        <dbReference type="Google" id="ProtNLM"/>
    </source>
</evidence>
<comment type="caution">
    <text evidence="1">The sequence shown here is derived from an EMBL/GenBank/DDBJ whole genome shotgun (WGS) entry which is preliminary data.</text>
</comment>
<dbReference type="EMBL" id="BHYK01000021">
    <property type="protein sequence ID" value="GCD11740.1"/>
    <property type="molecule type" value="Genomic_DNA"/>
</dbReference>
<name>A0A401UQE4_9CLOT</name>
<proteinExistence type="predicted"/>
<protein>
    <recommendedName>
        <fullName evidence="3">Rubredoxin-like domain-containing protein</fullName>
    </recommendedName>
</protein>
<dbReference type="AlphaFoldDB" id="A0A401UQE4"/>
<evidence type="ECO:0000313" key="2">
    <source>
        <dbReference type="Proteomes" id="UP000287872"/>
    </source>
</evidence>
<gene>
    <name evidence="1" type="ORF">Ctaglu_33630</name>
</gene>
<reference evidence="1 2" key="1">
    <citation type="submission" date="2018-11" db="EMBL/GenBank/DDBJ databases">
        <title>Genome sequencing and assembly of Clostridium tagluense strain A121.</title>
        <authorList>
            <person name="Murakami T."/>
            <person name="Segawa T."/>
            <person name="Shcherbakova V.A."/>
            <person name="Mori H."/>
            <person name="Yoshimura Y."/>
        </authorList>
    </citation>
    <scope>NUCLEOTIDE SEQUENCE [LARGE SCALE GENOMIC DNA]</scope>
    <source>
        <strain evidence="1 2">A121</strain>
    </source>
</reference>
<dbReference type="RefSeq" id="WP_267901297.1">
    <property type="nucleotide sequence ID" value="NZ_BHYK01000021.1"/>
</dbReference>
<accession>A0A401UQE4</accession>
<keyword evidence="2" id="KW-1185">Reference proteome</keyword>
<evidence type="ECO:0000313" key="1">
    <source>
        <dbReference type="EMBL" id="GCD11740.1"/>
    </source>
</evidence>
<dbReference type="Proteomes" id="UP000287872">
    <property type="component" value="Unassembled WGS sequence"/>
</dbReference>
<organism evidence="1 2">
    <name type="scientific">Clostridium tagluense</name>
    <dbReference type="NCBI Taxonomy" id="360422"/>
    <lineage>
        <taxon>Bacteria</taxon>
        <taxon>Bacillati</taxon>
        <taxon>Bacillota</taxon>
        <taxon>Clostridia</taxon>
        <taxon>Eubacteriales</taxon>
        <taxon>Clostridiaceae</taxon>
        <taxon>Clostridium</taxon>
    </lineage>
</organism>